<reference evidence="6" key="1">
    <citation type="journal article" date="2023" name="Mol. Biol. Evol.">
        <title>Third-Generation Sequencing Reveals the Adaptive Role of the Epigenome in Three Deep-Sea Polychaetes.</title>
        <authorList>
            <person name="Perez M."/>
            <person name="Aroh O."/>
            <person name="Sun Y."/>
            <person name="Lan Y."/>
            <person name="Juniper S.K."/>
            <person name="Young C.R."/>
            <person name="Angers B."/>
            <person name="Qian P.Y."/>
        </authorList>
    </citation>
    <scope>NUCLEOTIDE SEQUENCE</scope>
    <source>
        <strain evidence="6">R07B-5</strain>
    </source>
</reference>
<feature type="transmembrane region" description="Helical" evidence="4">
    <location>
        <begin position="109"/>
        <end position="136"/>
    </location>
</feature>
<name>A0AAD9KIN6_RIDPI</name>
<evidence type="ECO:0000256" key="1">
    <source>
        <dbReference type="ARBA" id="ARBA00004141"/>
    </source>
</evidence>
<evidence type="ECO:0000313" key="7">
    <source>
        <dbReference type="Proteomes" id="UP001209878"/>
    </source>
</evidence>
<evidence type="ECO:0000313" key="6">
    <source>
        <dbReference type="EMBL" id="KAK2171253.1"/>
    </source>
</evidence>
<protein>
    <recommendedName>
        <fullName evidence="5">MENTAL domain-containing protein</fullName>
    </recommendedName>
</protein>
<feature type="transmembrane region" description="Helical" evidence="4">
    <location>
        <begin position="81"/>
        <end position="103"/>
    </location>
</feature>
<accession>A0AAD9KIN6</accession>
<proteinExistence type="predicted"/>
<dbReference type="Proteomes" id="UP001209878">
    <property type="component" value="Unassembled WGS sequence"/>
</dbReference>
<sequence>MNKVIIPHDSGSWTELPEDAKVCCGAMSPVRRTFCLLVTFDLIFSFILWSRFLVFLLQVLGTGFNARTFIKEAIHYTFSSSLFDTVLCAACRFVLLLLAYALLRIKHPWVVALTTFGTCAFLVTKVFLFDVMSLLYPDPGRRGSLGGQTGLGVPHLQEEHQYYSPVDSREGSDDDEEQHRDFVSVSSRRASVYSLEAHLDSSSLEVFNELILNANATPSWNPTVLECK</sequence>
<dbReference type="InterPro" id="IPR019498">
    <property type="entry name" value="MENTAL"/>
</dbReference>
<feature type="domain" description="MENTAL" evidence="5">
    <location>
        <begin position="27"/>
        <end position="209"/>
    </location>
</feature>
<comment type="subcellular location">
    <subcellularLocation>
        <location evidence="1">Membrane</location>
        <topology evidence="1">Multi-pass membrane protein</topology>
    </subcellularLocation>
</comment>
<evidence type="ECO:0000259" key="5">
    <source>
        <dbReference type="PROSITE" id="PS51439"/>
    </source>
</evidence>
<evidence type="ECO:0000256" key="4">
    <source>
        <dbReference type="SAM" id="Phobius"/>
    </source>
</evidence>
<dbReference type="PROSITE" id="PS51439">
    <property type="entry name" value="MENTAL"/>
    <property type="match status" value="1"/>
</dbReference>
<dbReference type="GO" id="GO:0099044">
    <property type="term" value="P:vesicle tethering to endoplasmic reticulum"/>
    <property type="evidence" value="ECO:0007669"/>
    <property type="project" value="TreeGrafter"/>
</dbReference>
<feature type="transmembrane region" description="Helical" evidence="4">
    <location>
        <begin position="36"/>
        <end position="60"/>
    </location>
</feature>
<dbReference type="PANTHER" id="PTHR46121:SF4">
    <property type="entry name" value="STEROIDOGENIC ACUTE REGULATORY PROTEIN-LIKE"/>
    <property type="match status" value="1"/>
</dbReference>
<gene>
    <name evidence="6" type="ORF">NP493_1086g00040</name>
</gene>
<comment type="caution">
    <text evidence="6">The sequence shown here is derived from an EMBL/GenBank/DDBJ whole genome shotgun (WGS) entry which is preliminary data.</text>
</comment>
<keyword evidence="2 4" id="KW-0812">Transmembrane</keyword>
<keyword evidence="7" id="KW-1185">Reference proteome</keyword>
<keyword evidence="4" id="KW-1133">Transmembrane helix</keyword>
<dbReference type="EMBL" id="JAODUO010001086">
    <property type="protein sequence ID" value="KAK2171253.1"/>
    <property type="molecule type" value="Genomic_DNA"/>
</dbReference>
<dbReference type="PANTHER" id="PTHR46121">
    <property type="entry name" value="STEROIDOGENIC ACUTE REGULATORY PROTEIN-LIKE"/>
    <property type="match status" value="1"/>
</dbReference>
<keyword evidence="3 4" id="KW-0472">Membrane</keyword>
<dbReference type="InterPro" id="IPR051869">
    <property type="entry name" value="STARD3"/>
</dbReference>
<evidence type="ECO:0000256" key="3">
    <source>
        <dbReference type="ARBA" id="ARBA00023136"/>
    </source>
</evidence>
<organism evidence="6 7">
    <name type="scientific">Ridgeia piscesae</name>
    <name type="common">Tubeworm</name>
    <dbReference type="NCBI Taxonomy" id="27915"/>
    <lineage>
        <taxon>Eukaryota</taxon>
        <taxon>Metazoa</taxon>
        <taxon>Spiralia</taxon>
        <taxon>Lophotrochozoa</taxon>
        <taxon>Annelida</taxon>
        <taxon>Polychaeta</taxon>
        <taxon>Sedentaria</taxon>
        <taxon>Canalipalpata</taxon>
        <taxon>Sabellida</taxon>
        <taxon>Siboglinidae</taxon>
        <taxon>Ridgeia</taxon>
    </lineage>
</organism>
<dbReference type="GO" id="GO:0140284">
    <property type="term" value="C:endoplasmic reticulum-endosome membrane contact site"/>
    <property type="evidence" value="ECO:0007669"/>
    <property type="project" value="TreeGrafter"/>
</dbReference>
<evidence type="ECO:0000256" key="2">
    <source>
        <dbReference type="ARBA" id="ARBA00022692"/>
    </source>
</evidence>
<dbReference type="Pfam" id="PF10457">
    <property type="entry name" value="MENTAL"/>
    <property type="match status" value="1"/>
</dbReference>
<dbReference type="AlphaFoldDB" id="A0AAD9KIN6"/>
<dbReference type="GO" id="GO:0031902">
    <property type="term" value="C:late endosome membrane"/>
    <property type="evidence" value="ECO:0007669"/>
    <property type="project" value="TreeGrafter"/>
</dbReference>
<dbReference type="GO" id="GO:0005765">
    <property type="term" value="C:lysosomal membrane"/>
    <property type="evidence" value="ECO:0007669"/>
    <property type="project" value="TreeGrafter"/>
</dbReference>
<dbReference type="GO" id="GO:0005789">
    <property type="term" value="C:endoplasmic reticulum membrane"/>
    <property type="evidence" value="ECO:0007669"/>
    <property type="project" value="TreeGrafter"/>
</dbReference>